<proteinExistence type="inferred from homology"/>
<protein>
    <recommendedName>
        <fullName evidence="6">NlpC/P60 domain-containing protein</fullName>
    </recommendedName>
</protein>
<comment type="similarity">
    <text evidence="1">Belongs to the peptidase C40 family.</text>
</comment>
<dbReference type="EMBL" id="MQWB01000001">
    <property type="protein sequence ID" value="OZC03162.1"/>
    <property type="molecule type" value="Genomic_DNA"/>
</dbReference>
<dbReference type="GO" id="GO:0006508">
    <property type="term" value="P:proteolysis"/>
    <property type="evidence" value="ECO:0007669"/>
    <property type="project" value="UniProtKB-KW"/>
</dbReference>
<keyword evidence="8" id="KW-1185">Reference proteome</keyword>
<dbReference type="InterPro" id="IPR000064">
    <property type="entry name" value="NLP_P60_dom"/>
</dbReference>
<dbReference type="FunCoup" id="A0A259TZI2">
    <property type="interactions" value="21"/>
</dbReference>
<keyword evidence="5" id="KW-0788">Thiol protease</keyword>
<organism evidence="7 8">
    <name type="scientific">Rubricoccus marinus</name>
    <dbReference type="NCBI Taxonomy" id="716817"/>
    <lineage>
        <taxon>Bacteria</taxon>
        <taxon>Pseudomonadati</taxon>
        <taxon>Rhodothermota</taxon>
        <taxon>Rhodothermia</taxon>
        <taxon>Rhodothermales</taxon>
        <taxon>Rubricoccaceae</taxon>
        <taxon>Rubricoccus</taxon>
    </lineage>
</organism>
<reference evidence="7 8" key="1">
    <citation type="submission" date="2016-11" db="EMBL/GenBank/DDBJ databases">
        <title>Study of marine rhodopsin-containing bacteria.</title>
        <authorList>
            <person name="Yoshizawa S."/>
            <person name="Kumagai Y."/>
            <person name="Kogure K."/>
        </authorList>
    </citation>
    <scope>NUCLEOTIDE SEQUENCE [LARGE SCALE GENOMIC DNA]</scope>
    <source>
        <strain evidence="7 8">SG-29</strain>
    </source>
</reference>
<dbReference type="SUPFAM" id="SSF54001">
    <property type="entry name" value="Cysteine proteinases"/>
    <property type="match status" value="1"/>
</dbReference>
<sequence length="220" mass="23860">MLFLGATIALVGFSIAPPHVPAVPAAPATPDATETALVLSQPLRVSRDTIIAVSSRRGASSAAAAHNMMIASAIRAEGNGWLGTPYRWGGTTRRGIDCSSFVQQLVRATFDIELPRTTATQVHRGERVSRDELIPGDLVFFRRRGVRHVGVYLGAGDFIHASSSRGVTVSTMDSGYWSRYYWQSRRILPEFEPVAPAPRRDHDGARAAVSALDSVRAVRH</sequence>
<keyword evidence="4" id="KW-0378">Hydrolase</keyword>
<evidence type="ECO:0000313" key="8">
    <source>
        <dbReference type="Proteomes" id="UP000216446"/>
    </source>
</evidence>
<dbReference type="PANTHER" id="PTHR47360">
    <property type="entry name" value="MUREIN DD-ENDOPEPTIDASE MEPS/MUREIN LD-CARBOXYPEPTIDASE"/>
    <property type="match status" value="1"/>
</dbReference>
<evidence type="ECO:0000256" key="4">
    <source>
        <dbReference type="ARBA" id="ARBA00022801"/>
    </source>
</evidence>
<dbReference type="PANTHER" id="PTHR47360:SF1">
    <property type="entry name" value="ENDOPEPTIDASE NLPC-RELATED"/>
    <property type="match status" value="1"/>
</dbReference>
<feature type="domain" description="NlpC/P60" evidence="6">
    <location>
        <begin position="68"/>
        <end position="188"/>
    </location>
</feature>
<dbReference type="Proteomes" id="UP000216446">
    <property type="component" value="Unassembled WGS sequence"/>
</dbReference>
<gene>
    <name evidence="7" type="ORF">BSZ36_09355</name>
</gene>
<evidence type="ECO:0000259" key="6">
    <source>
        <dbReference type="PROSITE" id="PS51935"/>
    </source>
</evidence>
<dbReference type="PROSITE" id="PS51935">
    <property type="entry name" value="NLPC_P60"/>
    <property type="match status" value="1"/>
</dbReference>
<comment type="caution">
    <text evidence="7">The sequence shown here is derived from an EMBL/GenBank/DDBJ whole genome shotgun (WGS) entry which is preliminary data.</text>
</comment>
<evidence type="ECO:0000256" key="1">
    <source>
        <dbReference type="ARBA" id="ARBA00007074"/>
    </source>
</evidence>
<dbReference type="InterPro" id="IPR038765">
    <property type="entry name" value="Papain-like_cys_pep_sf"/>
</dbReference>
<accession>A0A259TZI2</accession>
<dbReference type="RefSeq" id="WP_218827623.1">
    <property type="nucleotide sequence ID" value="NZ_MQWB01000001.1"/>
</dbReference>
<dbReference type="InParanoid" id="A0A259TZI2"/>
<keyword evidence="3" id="KW-0732">Signal</keyword>
<dbReference type="Pfam" id="PF00877">
    <property type="entry name" value="NLPC_P60"/>
    <property type="match status" value="1"/>
</dbReference>
<evidence type="ECO:0000256" key="3">
    <source>
        <dbReference type="ARBA" id="ARBA00022729"/>
    </source>
</evidence>
<dbReference type="GO" id="GO:0008234">
    <property type="term" value="F:cysteine-type peptidase activity"/>
    <property type="evidence" value="ECO:0007669"/>
    <property type="project" value="UniProtKB-KW"/>
</dbReference>
<evidence type="ECO:0000313" key="7">
    <source>
        <dbReference type="EMBL" id="OZC03162.1"/>
    </source>
</evidence>
<evidence type="ECO:0000256" key="5">
    <source>
        <dbReference type="ARBA" id="ARBA00022807"/>
    </source>
</evidence>
<keyword evidence="2" id="KW-0645">Protease</keyword>
<dbReference type="InterPro" id="IPR052062">
    <property type="entry name" value="Murein_DD/LD_carboxypeptidase"/>
</dbReference>
<evidence type="ECO:0000256" key="2">
    <source>
        <dbReference type="ARBA" id="ARBA00022670"/>
    </source>
</evidence>
<dbReference type="AlphaFoldDB" id="A0A259TZI2"/>
<dbReference type="Gene3D" id="3.90.1720.10">
    <property type="entry name" value="endopeptidase domain like (from Nostoc punctiforme)"/>
    <property type="match status" value="1"/>
</dbReference>
<name>A0A259TZI2_9BACT</name>